<evidence type="ECO:0000313" key="3">
    <source>
        <dbReference type="Proteomes" id="UP000323011"/>
    </source>
</evidence>
<dbReference type="AlphaFoldDB" id="A0A5A8CSJ6"/>
<gene>
    <name evidence="2" type="ORF">FNF29_01749</name>
</gene>
<feature type="compositionally biased region" description="Low complexity" evidence="1">
    <location>
        <begin position="373"/>
        <end position="397"/>
    </location>
</feature>
<feature type="compositionally biased region" description="Polar residues" evidence="1">
    <location>
        <begin position="771"/>
        <end position="782"/>
    </location>
</feature>
<keyword evidence="3" id="KW-1185">Reference proteome</keyword>
<feature type="region of interest" description="Disordered" evidence="1">
    <location>
        <begin position="771"/>
        <end position="793"/>
    </location>
</feature>
<feature type="region of interest" description="Disordered" evidence="1">
    <location>
        <begin position="852"/>
        <end position="893"/>
    </location>
</feature>
<feature type="region of interest" description="Disordered" evidence="1">
    <location>
        <begin position="514"/>
        <end position="541"/>
    </location>
</feature>
<accession>A0A5A8CSJ6</accession>
<protein>
    <submittedName>
        <fullName evidence="2">Uncharacterized protein</fullName>
    </submittedName>
</protein>
<organism evidence="2 3">
    <name type="scientific">Cafeteria roenbergensis</name>
    <name type="common">Marine flagellate</name>
    <dbReference type="NCBI Taxonomy" id="33653"/>
    <lineage>
        <taxon>Eukaryota</taxon>
        <taxon>Sar</taxon>
        <taxon>Stramenopiles</taxon>
        <taxon>Bigyra</taxon>
        <taxon>Opalozoa</taxon>
        <taxon>Bicosoecida</taxon>
        <taxon>Cafeteriaceae</taxon>
        <taxon>Cafeteria</taxon>
    </lineage>
</organism>
<feature type="region of interest" description="Disordered" evidence="1">
    <location>
        <begin position="978"/>
        <end position="1038"/>
    </location>
</feature>
<feature type="region of interest" description="Disordered" evidence="1">
    <location>
        <begin position="934"/>
        <end position="964"/>
    </location>
</feature>
<name>A0A5A8CSJ6_CAFRO</name>
<reference evidence="2 3" key="1">
    <citation type="submission" date="2019-07" db="EMBL/GenBank/DDBJ databases">
        <title>Genomes of Cafeteria roenbergensis.</title>
        <authorList>
            <person name="Fischer M.G."/>
            <person name="Hackl T."/>
            <person name="Roman M."/>
        </authorList>
    </citation>
    <scope>NUCLEOTIDE SEQUENCE [LARGE SCALE GENOMIC DNA]</scope>
    <source>
        <strain evidence="2 3">BVI</strain>
    </source>
</reference>
<evidence type="ECO:0000256" key="1">
    <source>
        <dbReference type="SAM" id="MobiDB-lite"/>
    </source>
</evidence>
<feature type="compositionally biased region" description="Low complexity" evidence="1">
    <location>
        <begin position="1004"/>
        <end position="1036"/>
    </location>
</feature>
<sequence>MGAACCSGPSSFLQDEEAEPPTLFEYSGSRLGLLSLAAPSAAGSPAYRFIRRVPRRVLAKILAFAADNTVHFDPRSLPDDLGLAPRLSVVGRLRGDTGMRSCMISSAYPTLWARFQVKRLHPSRFLHIGLARAWTSSSRRLREAELPLDRAGGFCFKLSDGCFYSPDGSKWSTDYADSWGFDEEVKTVGVYVDFPRAQRIPAGKEAARLLRTLQVKGGAGSESAGSADASSRGTTSVRGAASLGKAAGRQAAVQGARELAAISSELSASPQQIVATLSAAASVRGGAGAAGSAGAGCILFTVNGRIVFRGSLVRQGRERKEHTIKNLDEARARAVEARRNLAHSYKVNRNRLRGAAHSTWRAPDSASEDEAMPDAGARDPAPASAAAGARLATIAEASGDDLTGGRSGAGSAARRPATAVAPLGGHPRADKALPPLAPVLATQAKDAGGEVGVAIRQPAAVAAEASNPAAAGSAPQSPVLASGASSPAIGGAGRAGALKQADSGSGRWLAGRDDAAALEASTEEEERPPLPFAGSSSRGDLLGGDPSRSPFAFSDVAEWYGNWRIAVSIGSRLDCVALDAVSTQPAPRSASWKVSMAGSEAGDIKTATEILDSTEGLSVRDIVVLACRLLTSGTVDAKAGALARPVLCLRLVDPTTYQVDLAFPALDDASLADDTGRSSLAVCLTAHGEDLWRRTMGSAPLEAGSLVISVSLTPVEIPHAPNAAVLAASSCPAAVDFIEAYWESLATQSSFRCVRRSGGCSEKTLTLESCASAGSQGAPSTSDSRREGSPAAGYAARLDSRGDPVAGHGFAVRHAGGSRASIESDRDASWEAARVERRATLRNAFYRRSGARQAVADQPPASPDAMLSGWLRDEPTAPVPHRTTTESRASTLRQAGAGAITSSVWGSRAGERLATAPPRSDAIDVPFAAGRARAAAAPSRPEPGHFMRRTRTQGSSPPEQRRRGMFLGLGSLGWGRSRQTLRKTSADVSHSGEIIDGPFPIQLRSARPASSPPRSSQRGAAPSIAARRAPSAYASGDCRAARAELRRGKRRSGDIAAMILAAAQRHAATLPVQ</sequence>
<proteinExistence type="predicted"/>
<comment type="caution">
    <text evidence="2">The sequence shown here is derived from an EMBL/GenBank/DDBJ whole genome shotgun (WGS) entry which is preliminary data.</text>
</comment>
<dbReference type="EMBL" id="VLTN01000007">
    <property type="protein sequence ID" value="KAA0155374.1"/>
    <property type="molecule type" value="Genomic_DNA"/>
</dbReference>
<evidence type="ECO:0000313" key="2">
    <source>
        <dbReference type="EMBL" id="KAA0155374.1"/>
    </source>
</evidence>
<feature type="compositionally biased region" description="Low complexity" evidence="1">
    <location>
        <begin position="409"/>
        <end position="422"/>
    </location>
</feature>
<feature type="region of interest" description="Disordered" evidence="1">
    <location>
        <begin position="355"/>
        <end position="432"/>
    </location>
</feature>
<dbReference type="Proteomes" id="UP000323011">
    <property type="component" value="Unassembled WGS sequence"/>
</dbReference>